<dbReference type="AlphaFoldDB" id="C7YXL3"/>
<dbReference type="InParanoid" id="C7YXL3"/>
<dbReference type="EMBL" id="GG698902">
    <property type="protein sequence ID" value="EEU43364.1"/>
    <property type="molecule type" value="Genomic_DNA"/>
</dbReference>
<sequence length="311" mass="36170">MPKRRQPPKPLPKELPLCDGPKLGLFQHHGSRIQWLERLNKDDEDEDEDSPTEGYVFRAKIRNREYAIKVFKFHDPMNDDYFWEPLVGEDISLQTVSYYTDPFYAECRAYGRIQEAIKKGYLKSDIVVPCHGFFFLQERDEKVLRGRNIDLEADQVDPEYQRSSPGGYRPRAIVKDLASADPGVNQDNLYQILRDIVRLNSQRVFNMDIRLDNYRDGKLVDFGSSWTEPHILLDALDEEAADESRLADRTKFSQMVEDEKIPNPKKIIIDVHRMRLRPRRAASPLPRDISVYMTNASIRGCFISTIGFSRA</sequence>
<dbReference type="eggNOG" id="ENOG502RJ7K">
    <property type="taxonomic scope" value="Eukaryota"/>
</dbReference>
<name>C7YXL3_FUSV7</name>
<organism evidence="1 2">
    <name type="scientific">Fusarium vanettenii (strain ATCC MYA-4622 / CBS 123669 / FGSC 9596 / NRRL 45880 / 77-13-4)</name>
    <name type="common">Fusarium solani subsp. pisi</name>
    <dbReference type="NCBI Taxonomy" id="660122"/>
    <lineage>
        <taxon>Eukaryota</taxon>
        <taxon>Fungi</taxon>
        <taxon>Dikarya</taxon>
        <taxon>Ascomycota</taxon>
        <taxon>Pezizomycotina</taxon>
        <taxon>Sordariomycetes</taxon>
        <taxon>Hypocreomycetidae</taxon>
        <taxon>Hypocreales</taxon>
        <taxon>Nectriaceae</taxon>
        <taxon>Fusarium</taxon>
        <taxon>Fusarium solani species complex</taxon>
        <taxon>Fusarium vanettenii</taxon>
    </lineage>
</organism>
<protein>
    <recommendedName>
        <fullName evidence="3">Protein kinase domain-containing protein</fullName>
    </recommendedName>
</protein>
<proteinExistence type="predicted"/>
<dbReference type="GeneID" id="9666375"/>
<dbReference type="HOGENOM" id="CLU_042091_1_0_1"/>
<dbReference type="OrthoDB" id="3432781at2759"/>
<dbReference type="Pfam" id="PF13095">
    <property type="entry name" value="FTA2"/>
    <property type="match status" value="1"/>
</dbReference>
<evidence type="ECO:0008006" key="3">
    <source>
        <dbReference type="Google" id="ProtNLM"/>
    </source>
</evidence>
<dbReference type="KEGG" id="nhe:NECHADRAFT_82569"/>
<dbReference type="InterPro" id="IPR025213">
    <property type="entry name" value="Sim4_Fta2"/>
</dbReference>
<dbReference type="OMA" id="CKGPKLH"/>
<accession>C7YXL3</accession>
<evidence type="ECO:0000313" key="1">
    <source>
        <dbReference type="EMBL" id="EEU43364.1"/>
    </source>
</evidence>
<gene>
    <name evidence="1" type="ORF">NECHADRAFT_82569</name>
</gene>
<dbReference type="VEuPathDB" id="FungiDB:NECHADRAFT_82569"/>
<reference evidence="1 2" key="1">
    <citation type="journal article" date="2009" name="PLoS Genet.">
        <title>The genome of Nectria haematococca: contribution of supernumerary chromosomes to gene expansion.</title>
        <authorList>
            <person name="Coleman J.J."/>
            <person name="Rounsley S.D."/>
            <person name="Rodriguez-Carres M."/>
            <person name="Kuo A."/>
            <person name="Wasmann C.C."/>
            <person name="Grimwood J."/>
            <person name="Schmutz J."/>
            <person name="Taga M."/>
            <person name="White G.J."/>
            <person name="Zhou S."/>
            <person name="Schwartz D.C."/>
            <person name="Freitag M."/>
            <person name="Ma L.J."/>
            <person name="Danchin E.G."/>
            <person name="Henrissat B."/>
            <person name="Coutinho P.M."/>
            <person name="Nelson D.R."/>
            <person name="Straney D."/>
            <person name="Napoli C.A."/>
            <person name="Barker B.M."/>
            <person name="Gribskov M."/>
            <person name="Rep M."/>
            <person name="Kroken S."/>
            <person name="Molnar I."/>
            <person name="Rensing C."/>
            <person name="Kennell J.C."/>
            <person name="Zamora J."/>
            <person name="Farman M.L."/>
            <person name="Selker E.U."/>
            <person name="Salamov A."/>
            <person name="Shapiro H."/>
            <person name="Pangilinan J."/>
            <person name="Lindquist E."/>
            <person name="Lamers C."/>
            <person name="Grigoriev I.V."/>
            <person name="Geiser D.M."/>
            <person name="Covert S.F."/>
            <person name="Temporini E."/>
            <person name="Vanetten H.D."/>
        </authorList>
    </citation>
    <scope>NUCLEOTIDE SEQUENCE [LARGE SCALE GENOMIC DNA]</scope>
    <source>
        <strain evidence="2">ATCC MYA-4622 / CBS 123669 / FGSC 9596 / NRRL 45880 / 77-13-4</strain>
    </source>
</reference>
<dbReference type="Proteomes" id="UP000005206">
    <property type="component" value="Chromosome 7"/>
</dbReference>
<keyword evidence="2" id="KW-1185">Reference proteome</keyword>
<dbReference type="RefSeq" id="XP_003049077.1">
    <property type="nucleotide sequence ID" value="XM_003049031.1"/>
</dbReference>
<evidence type="ECO:0000313" key="2">
    <source>
        <dbReference type="Proteomes" id="UP000005206"/>
    </source>
</evidence>